<proteinExistence type="predicted"/>
<dbReference type="EMBL" id="QGNW01000368">
    <property type="protein sequence ID" value="RVW74511.1"/>
    <property type="molecule type" value="Genomic_DNA"/>
</dbReference>
<dbReference type="Proteomes" id="UP000288805">
    <property type="component" value="Unassembled WGS sequence"/>
</dbReference>
<accession>A0A438GQM5</accession>
<dbReference type="AlphaFoldDB" id="A0A438GQM5"/>
<sequence>MITLTFLFMELELKVESSICGYRWNVDLMIPSHSGHIYDSRVPIIHPYFRLPPQDHVLACYTIFKIWLSLELHSLRRVGGRLIISDSYQSLDSSNEMPNKLASILASIQEFITEMSRCLDQIESSRHDPHPIGMVNNEIVPHASQTTQAL</sequence>
<protein>
    <submittedName>
        <fullName evidence="1">Uncharacterized protein</fullName>
    </submittedName>
</protein>
<evidence type="ECO:0000313" key="2">
    <source>
        <dbReference type="Proteomes" id="UP000288805"/>
    </source>
</evidence>
<comment type="caution">
    <text evidence="1">The sequence shown here is derived from an EMBL/GenBank/DDBJ whole genome shotgun (WGS) entry which is preliminary data.</text>
</comment>
<organism evidence="1 2">
    <name type="scientific">Vitis vinifera</name>
    <name type="common">Grape</name>
    <dbReference type="NCBI Taxonomy" id="29760"/>
    <lineage>
        <taxon>Eukaryota</taxon>
        <taxon>Viridiplantae</taxon>
        <taxon>Streptophyta</taxon>
        <taxon>Embryophyta</taxon>
        <taxon>Tracheophyta</taxon>
        <taxon>Spermatophyta</taxon>
        <taxon>Magnoliopsida</taxon>
        <taxon>eudicotyledons</taxon>
        <taxon>Gunneridae</taxon>
        <taxon>Pentapetalae</taxon>
        <taxon>rosids</taxon>
        <taxon>Vitales</taxon>
        <taxon>Vitaceae</taxon>
        <taxon>Viteae</taxon>
        <taxon>Vitis</taxon>
    </lineage>
</organism>
<evidence type="ECO:0000313" key="1">
    <source>
        <dbReference type="EMBL" id="RVW74511.1"/>
    </source>
</evidence>
<gene>
    <name evidence="1" type="ORF">CK203_053772</name>
</gene>
<name>A0A438GQM5_VITVI</name>
<reference evidence="1 2" key="1">
    <citation type="journal article" date="2018" name="PLoS Genet.">
        <title>Population sequencing reveals clonal diversity and ancestral inbreeding in the grapevine cultivar Chardonnay.</title>
        <authorList>
            <person name="Roach M.J."/>
            <person name="Johnson D.L."/>
            <person name="Bohlmann J."/>
            <person name="van Vuuren H.J."/>
            <person name="Jones S.J."/>
            <person name="Pretorius I.S."/>
            <person name="Schmidt S.A."/>
            <person name="Borneman A.R."/>
        </authorList>
    </citation>
    <scope>NUCLEOTIDE SEQUENCE [LARGE SCALE GENOMIC DNA]</scope>
    <source>
        <strain evidence="2">cv. Chardonnay</strain>
        <tissue evidence="1">Leaf</tissue>
    </source>
</reference>